<gene>
    <name evidence="3" type="ORF">HKW66_Vig0184910</name>
</gene>
<accession>A0A8T0KZM9</accession>
<evidence type="ECO:0000313" key="3">
    <source>
        <dbReference type="EMBL" id="KAG2403205.1"/>
    </source>
</evidence>
<dbReference type="PANTHER" id="PTHR22426:SF2">
    <property type="entry name" value="ARGININE_SERINE-RICH COILED-COIL PROTEIN 2"/>
    <property type="match status" value="1"/>
</dbReference>
<dbReference type="InterPro" id="IPR028124">
    <property type="entry name" value="SMAP_dom"/>
</dbReference>
<evidence type="ECO:0000259" key="2">
    <source>
        <dbReference type="Pfam" id="PF15477"/>
    </source>
</evidence>
<dbReference type="AlphaFoldDB" id="A0A8T0KZM9"/>
<sequence>MTDSNSPLLPHGNSDAKNAFRKPSGDAASRNYRRRSPVDGSPSPDAVPCECHTIIALGCVSNSCNTFQARSHCYWPKFILHLALTKLLLVLLDEESASSNPRQGQSSSPNPVRENSSRVSHHHSRKYDDWEQDQQYGRNHYGRSSDSLRNPDRQSSKSSHGHSRHDKYANEDRYRERPISRSGHESRDDRMREESDIRSKNYHRSVDKYSHDKYDRPDHRSKEKQRETYLDNKKYKEIDSYEKHASTKKHALHDEVEREGLSLDWDGRNERRESRRSSRDYNRSDHLEARNQREDSSPHRDNGKFSLKDAYKSEQKESNDQNGPWKDKRKHDTEFGKGKDWKTRKEGEQCAIEDKETSGKKVKLFDTDRDDNNRKDGTEVDESKTSSSKLSHESKADSLAAKSSGFDGDNDLDAAKVAAMRAAELVNRNLVGAGCLTTDQKKKLLWGSKKSTPTEESGHRWDTAMFSDRERQEKFNKLMGMKGEAKVEQNTNNQSSNDILRAEKQKELQIDLEKQYTAGLRRRDGRTVGLGL</sequence>
<reference evidence="3 4" key="1">
    <citation type="submission" date="2020-05" db="EMBL/GenBank/DDBJ databases">
        <title>Vigna angularis (adzuki bean) Var. LongXiaoDou No. 4 denovo assembly.</title>
        <authorList>
            <person name="Xiang H."/>
        </authorList>
    </citation>
    <scope>NUCLEOTIDE SEQUENCE [LARGE SCALE GENOMIC DNA]</scope>
    <source>
        <tissue evidence="3">Leaf</tissue>
    </source>
</reference>
<feature type="compositionally biased region" description="Basic and acidic residues" evidence="1">
    <location>
        <begin position="330"/>
        <end position="396"/>
    </location>
</feature>
<feature type="compositionally biased region" description="Polar residues" evidence="1">
    <location>
        <begin position="98"/>
        <end position="118"/>
    </location>
</feature>
<feature type="compositionally biased region" description="Polar residues" evidence="1">
    <location>
        <begin position="133"/>
        <end position="148"/>
    </location>
</feature>
<evidence type="ECO:0000313" key="4">
    <source>
        <dbReference type="Proteomes" id="UP000743370"/>
    </source>
</evidence>
<name>A0A8T0KZM9_PHAAN</name>
<organism evidence="3 4">
    <name type="scientific">Phaseolus angularis</name>
    <name type="common">Azuki bean</name>
    <name type="synonym">Vigna angularis</name>
    <dbReference type="NCBI Taxonomy" id="3914"/>
    <lineage>
        <taxon>Eukaryota</taxon>
        <taxon>Viridiplantae</taxon>
        <taxon>Streptophyta</taxon>
        <taxon>Embryophyta</taxon>
        <taxon>Tracheophyta</taxon>
        <taxon>Spermatophyta</taxon>
        <taxon>Magnoliopsida</taxon>
        <taxon>eudicotyledons</taxon>
        <taxon>Gunneridae</taxon>
        <taxon>Pentapetalae</taxon>
        <taxon>rosids</taxon>
        <taxon>fabids</taxon>
        <taxon>Fabales</taxon>
        <taxon>Fabaceae</taxon>
        <taxon>Papilionoideae</taxon>
        <taxon>50 kb inversion clade</taxon>
        <taxon>NPAAA clade</taxon>
        <taxon>indigoferoid/millettioid clade</taxon>
        <taxon>Phaseoleae</taxon>
        <taxon>Vigna</taxon>
    </lineage>
</organism>
<feature type="compositionally biased region" description="Basic and acidic residues" evidence="1">
    <location>
        <begin position="252"/>
        <end position="319"/>
    </location>
</feature>
<dbReference type="Proteomes" id="UP000743370">
    <property type="component" value="Unassembled WGS sequence"/>
</dbReference>
<feature type="compositionally biased region" description="Basic and acidic residues" evidence="1">
    <location>
        <begin position="166"/>
        <end position="245"/>
    </location>
</feature>
<feature type="region of interest" description="Disordered" evidence="1">
    <location>
        <begin position="1"/>
        <end position="45"/>
    </location>
</feature>
<feature type="domain" description="Small acidic protein-like" evidence="2">
    <location>
        <begin position="461"/>
        <end position="531"/>
    </location>
</feature>
<feature type="region of interest" description="Disordered" evidence="1">
    <location>
        <begin position="98"/>
        <end position="408"/>
    </location>
</feature>
<dbReference type="Pfam" id="PF15477">
    <property type="entry name" value="SMAP"/>
    <property type="match status" value="1"/>
</dbReference>
<comment type="caution">
    <text evidence="3">The sequence shown here is derived from an EMBL/GenBank/DDBJ whole genome shotgun (WGS) entry which is preliminary data.</text>
</comment>
<protein>
    <recommendedName>
        <fullName evidence="2">Small acidic protein-like domain-containing protein</fullName>
    </recommendedName>
</protein>
<proteinExistence type="predicted"/>
<evidence type="ECO:0000256" key="1">
    <source>
        <dbReference type="SAM" id="MobiDB-lite"/>
    </source>
</evidence>
<dbReference type="EMBL" id="JABFOF010000003">
    <property type="protein sequence ID" value="KAG2403205.1"/>
    <property type="molecule type" value="Genomic_DNA"/>
</dbReference>
<dbReference type="PANTHER" id="PTHR22426">
    <property type="entry name" value="ARGININE_SERINE-RICH COILED-COIL PROTEIN 2"/>
    <property type="match status" value="1"/>
</dbReference>